<dbReference type="AlphaFoldDB" id="A0A4Z1FLT7"/>
<evidence type="ECO:0000256" key="2">
    <source>
        <dbReference type="ARBA" id="ARBA00038766"/>
    </source>
</evidence>
<dbReference type="Pfam" id="PF02752">
    <property type="entry name" value="Arrestin_C"/>
    <property type="match status" value="1"/>
</dbReference>
<dbReference type="PANTHER" id="PTHR11188">
    <property type="entry name" value="ARRESTIN DOMAIN CONTAINING PROTEIN"/>
    <property type="match status" value="1"/>
</dbReference>
<feature type="compositionally biased region" description="Polar residues" evidence="3">
    <location>
        <begin position="567"/>
        <end position="577"/>
    </location>
</feature>
<dbReference type="SUPFAM" id="SSF81296">
    <property type="entry name" value="E set domains"/>
    <property type="match status" value="1"/>
</dbReference>
<dbReference type="SMART" id="SM01017">
    <property type="entry name" value="Arrestin_C"/>
    <property type="match status" value="1"/>
</dbReference>
<keyword evidence="6" id="KW-1185">Reference proteome</keyword>
<evidence type="ECO:0000313" key="5">
    <source>
        <dbReference type="EMBL" id="TGO22617.1"/>
    </source>
</evidence>
<dbReference type="InterPro" id="IPR011022">
    <property type="entry name" value="Arrestin_C-like"/>
</dbReference>
<dbReference type="EMBL" id="PQXI01000161">
    <property type="protein sequence ID" value="TGO22617.1"/>
    <property type="molecule type" value="Genomic_DNA"/>
</dbReference>
<dbReference type="GO" id="GO:0005886">
    <property type="term" value="C:plasma membrane"/>
    <property type="evidence" value="ECO:0007669"/>
    <property type="project" value="TreeGrafter"/>
</dbReference>
<evidence type="ECO:0000256" key="1">
    <source>
        <dbReference type="ARBA" id="ARBA00005298"/>
    </source>
</evidence>
<organism evidence="5 6">
    <name type="scientific">Botrytis paeoniae</name>
    <dbReference type="NCBI Taxonomy" id="278948"/>
    <lineage>
        <taxon>Eukaryota</taxon>
        <taxon>Fungi</taxon>
        <taxon>Dikarya</taxon>
        <taxon>Ascomycota</taxon>
        <taxon>Pezizomycotina</taxon>
        <taxon>Leotiomycetes</taxon>
        <taxon>Helotiales</taxon>
        <taxon>Sclerotiniaceae</taxon>
        <taxon>Botrytis</taxon>
    </lineage>
</organism>
<evidence type="ECO:0000256" key="3">
    <source>
        <dbReference type="SAM" id="MobiDB-lite"/>
    </source>
</evidence>
<dbReference type="GO" id="GO:0031625">
    <property type="term" value="F:ubiquitin protein ligase binding"/>
    <property type="evidence" value="ECO:0007669"/>
    <property type="project" value="TreeGrafter"/>
</dbReference>
<comment type="caution">
    <text evidence="5">The sequence shown here is derived from an EMBL/GenBank/DDBJ whole genome shotgun (WGS) entry which is preliminary data.</text>
</comment>
<comment type="similarity">
    <text evidence="1">Belongs to the arrestin family.</text>
</comment>
<accession>A0A4Z1FLT7</accession>
<feature type="compositionally biased region" description="Polar residues" evidence="3">
    <location>
        <begin position="506"/>
        <end position="515"/>
    </location>
</feature>
<reference evidence="5 6" key="1">
    <citation type="submission" date="2017-12" db="EMBL/GenBank/DDBJ databases">
        <title>Comparative genomics of Botrytis spp.</title>
        <authorList>
            <person name="Valero-Jimenez C.A."/>
            <person name="Tapia P."/>
            <person name="Veloso J."/>
            <person name="Silva-Moreno E."/>
            <person name="Staats M."/>
            <person name="Valdes J.H."/>
            <person name="Van Kan J.A.L."/>
        </authorList>
    </citation>
    <scope>NUCLEOTIDE SEQUENCE [LARGE SCALE GENOMIC DNA]</scope>
    <source>
        <strain evidence="5 6">Bp0003</strain>
    </source>
</reference>
<evidence type="ECO:0000313" key="6">
    <source>
        <dbReference type="Proteomes" id="UP000297910"/>
    </source>
</evidence>
<dbReference type="Proteomes" id="UP000297910">
    <property type="component" value="Unassembled WGS sequence"/>
</dbReference>
<dbReference type="Pfam" id="PF00339">
    <property type="entry name" value="Arrestin_N"/>
    <property type="match status" value="1"/>
</dbReference>
<feature type="compositionally biased region" description="Basic and acidic residues" evidence="3">
    <location>
        <begin position="464"/>
        <end position="478"/>
    </location>
</feature>
<feature type="region of interest" description="Disordered" evidence="3">
    <location>
        <begin position="557"/>
        <end position="638"/>
    </location>
</feature>
<proteinExistence type="inferred from homology"/>
<dbReference type="Gene3D" id="2.60.40.640">
    <property type="match status" value="1"/>
</dbReference>
<feature type="region of interest" description="Disordered" evidence="3">
    <location>
        <begin position="440"/>
        <end position="524"/>
    </location>
</feature>
<gene>
    <name evidence="5" type="ORF">BPAE_0161g00220</name>
</gene>
<sequence length="654" mass="71805">MPNFFGGVTGRGVSTLFEIRLDEEVIVLRGGENEASSQLLKGSVVLCLPAALKVEDVHLRMTGQLKVGWNDQRVTPTGISNNRVDRTTEIFSHRWAPFVGGAGPGSSSKGLLLPAGNYEWPFELVIPGSMSESVEGLNDSHIVYKLKATVARGKLAYDLHAWKPVRIVRTLDPSALELAHAMTVENVWPNKIEYQLVIPQKAIVFGTAITIEMRFTSLLKGLKIGKIKCHLIEVQEFVLPGTSTTSDRYWKNSRDVDAWTFELNEEEHYQDMLDDSGQDGFKMTELMPLPKRLNRCIQDVDVHGIKIRHKVKFNIALHNPDGHISELRATLPVTIFISPNMPLTAEGALVDQTPTTNTQSTAVSAHAPPLYGEHVLDQLYADMDQSGLMSPMPQSGMNTPFYAQSRAGSSENLSTSPESHHPTGAVPPAALSSRLQSLNTSLNSGRNSFLRRYGGSGSGGNTPHHNDDHQGGYFDSHHSHSASSATARSNPLSRRGSFNDDHHPDATSTTMSSGHHTPEHLDYNEMGDLTKVPSYTTALKTPVRGMSYTEALPNYESAISAPPSPTLHASTGSNTPHEQPLDGGLSHSHSHTHSLSSSHSYADTHRHHHGPGFLRRNPFSSMGFTPLHPPSHVNSGEADERRRLHLLQHRDRVH</sequence>
<feature type="domain" description="Arrestin C-terminal-like" evidence="4">
    <location>
        <begin position="188"/>
        <end position="340"/>
    </location>
</feature>
<evidence type="ECO:0000259" key="4">
    <source>
        <dbReference type="SMART" id="SM01017"/>
    </source>
</evidence>
<dbReference type="GO" id="GO:0070086">
    <property type="term" value="P:ubiquitin-dependent endocytosis"/>
    <property type="evidence" value="ECO:0007669"/>
    <property type="project" value="TreeGrafter"/>
</dbReference>
<comment type="subunit">
    <text evidence="2">Interacts with hulA.</text>
</comment>
<dbReference type="InterPro" id="IPR011021">
    <property type="entry name" value="Arrestin-like_N"/>
</dbReference>
<dbReference type="InterPro" id="IPR014756">
    <property type="entry name" value="Ig_E-set"/>
</dbReference>
<dbReference type="GO" id="GO:0030674">
    <property type="term" value="F:protein-macromolecule adaptor activity"/>
    <property type="evidence" value="ECO:0007669"/>
    <property type="project" value="TreeGrafter"/>
</dbReference>
<name>A0A4Z1FLT7_9HELO</name>
<dbReference type="GO" id="GO:0005829">
    <property type="term" value="C:cytosol"/>
    <property type="evidence" value="ECO:0007669"/>
    <property type="project" value="TreeGrafter"/>
</dbReference>
<feature type="region of interest" description="Disordered" evidence="3">
    <location>
        <begin position="386"/>
        <end position="428"/>
    </location>
</feature>
<feature type="compositionally biased region" description="Polar residues" evidence="3">
    <location>
        <begin position="392"/>
        <end position="417"/>
    </location>
</feature>
<protein>
    <recommendedName>
        <fullName evidence="4">Arrestin C-terminal-like domain-containing protein</fullName>
    </recommendedName>
</protein>
<dbReference type="PANTHER" id="PTHR11188:SF17">
    <property type="entry name" value="FI21816P1"/>
    <property type="match status" value="1"/>
</dbReference>
<dbReference type="InterPro" id="IPR014752">
    <property type="entry name" value="Arrestin-like_C"/>
</dbReference>
<dbReference type="InterPro" id="IPR050357">
    <property type="entry name" value="Arrestin_domain-protein"/>
</dbReference>